<reference evidence="6" key="1">
    <citation type="journal article" date="2014" name="BMC Genomics">
        <title>Genome sequencing of two Neorhizobium galegae strains reveals a noeT gene responsible for the unusual acetylation of the nodulation factors.</title>
        <authorList>
            <person name="Osterman J."/>
            <person name="Marsh J."/>
            <person name="Laine P.K."/>
            <person name="Zeng Z."/>
            <person name="Alatalo E."/>
            <person name="Sullivan J.T."/>
            <person name="Young J.P."/>
            <person name="Thomas-Oates J."/>
            <person name="Paulin L."/>
            <person name="Lindstrom K."/>
        </authorList>
    </citation>
    <scope>NUCLEOTIDE SEQUENCE [LARGE SCALE GENOMIC DNA]</scope>
    <source>
        <strain evidence="6">HAMBI 540</strain>
    </source>
</reference>
<keyword evidence="5" id="KW-0614">Plasmid</keyword>
<dbReference type="Proteomes" id="UP000028181">
    <property type="component" value="Plasmid pHAMBI540a"/>
</dbReference>
<dbReference type="PANTHER" id="PTHR42756:SF1">
    <property type="entry name" value="TRANSCRIPTIONAL REPRESSOR OF EMRAB OPERON"/>
    <property type="match status" value="1"/>
</dbReference>
<keyword evidence="1" id="KW-0805">Transcription regulation</keyword>
<feature type="domain" description="HTH marR-type" evidence="4">
    <location>
        <begin position="19"/>
        <end position="154"/>
    </location>
</feature>
<dbReference type="OrthoDB" id="511972at2"/>
<evidence type="ECO:0000313" key="6">
    <source>
        <dbReference type="Proteomes" id="UP000028181"/>
    </source>
</evidence>
<accession>A0A068T003</accession>
<dbReference type="KEGG" id="ngg:RG540_PA01060"/>
<dbReference type="SMART" id="SM00347">
    <property type="entry name" value="HTH_MARR"/>
    <property type="match status" value="1"/>
</dbReference>
<dbReference type="PANTHER" id="PTHR42756">
    <property type="entry name" value="TRANSCRIPTIONAL REGULATOR, MARR"/>
    <property type="match status" value="1"/>
</dbReference>
<dbReference type="InterPro" id="IPR000835">
    <property type="entry name" value="HTH_MarR-typ"/>
</dbReference>
<dbReference type="EMBL" id="HG938354">
    <property type="protein sequence ID" value="CDN50785.1"/>
    <property type="molecule type" value="Genomic_DNA"/>
</dbReference>
<gene>
    <name evidence="5" type="ORF">RG540_PA01060</name>
</gene>
<evidence type="ECO:0000256" key="2">
    <source>
        <dbReference type="ARBA" id="ARBA00023125"/>
    </source>
</evidence>
<dbReference type="Pfam" id="PF12802">
    <property type="entry name" value="MarR_2"/>
    <property type="match status" value="1"/>
</dbReference>
<name>A0A068T003_NEOGA</name>
<dbReference type="GO" id="GO:0003700">
    <property type="term" value="F:DNA-binding transcription factor activity"/>
    <property type="evidence" value="ECO:0007669"/>
    <property type="project" value="InterPro"/>
</dbReference>
<evidence type="ECO:0000313" key="5">
    <source>
        <dbReference type="EMBL" id="CDN50785.1"/>
    </source>
</evidence>
<keyword evidence="2" id="KW-0238">DNA-binding</keyword>
<organism evidence="5 6">
    <name type="scientific">Neorhizobium galegae bv. orientalis str. HAMBI 540</name>
    <dbReference type="NCBI Taxonomy" id="1028800"/>
    <lineage>
        <taxon>Bacteria</taxon>
        <taxon>Pseudomonadati</taxon>
        <taxon>Pseudomonadota</taxon>
        <taxon>Alphaproteobacteria</taxon>
        <taxon>Hyphomicrobiales</taxon>
        <taxon>Rhizobiaceae</taxon>
        <taxon>Rhizobium/Agrobacterium group</taxon>
        <taxon>Neorhizobium</taxon>
    </lineage>
</organism>
<keyword evidence="6" id="KW-1185">Reference proteome</keyword>
<dbReference type="HOGENOM" id="CLU_083287_4_4_5"/>
<dbReference type="PATRIC" id="fig|1028800.3.peg.4714"/>
<dbReference type="RefSeq" id="WP_041363849.1">
    <property type="nucleotide sequence ID" value="NZ_HG938354.1"/>
</dbReference>
<dbReference type="GO" id="GO:0003677">
    <property type="term" value="F:DNA binding"/>
    <property type="evidence" value="ECO:0007669"/>
    <property type="project" value="UniProtKB-KW"/>
</dbReference>
<keyword evidence="3" id="KW-0804">Transcription</keyword>
<protein>
    <submittedName>
        <fullName evidence="5">Transcriptional regulator, MarR family</fullName>
    </submittedName>
</protein>
<geneLocation type="plasmid" evidence="6">
    <name>II</name>
</geneLocation>
<dbReference type="Gene3D" id="1.10.10.10">
    <property type="entry name" value="Winged helix-like DNA-binding domain superfamily/Winged helix DNA-binding domain"/>
    <property type="match status" value="1"/>
</dbReference>
<dbReference type="AlphaFoldDB" id="A0A068T003"/>
<sequence>MAEDVRPEEASTGDWVMQQPRAIYFLNQANHAVRSRLEVALSALQMTGIQYTVLSVIGSREGLSSAELSRRFFVTPQTMNELIGGLQRRNLITRKEDPANRRILRMSLTTEGKRMIKACDAAADAVERDVFSFLPQESYQQLRELCRLVARNLRERDEIAKGD</sequence>
<dbReference type="PROSITE" id="PS50995">
    <property type="entry name" value="HTH_MARR_2"/>
    <property type="match status" value="1"/>
</dbReference>
<dbReference type="GeneID" id="24261213"/>
<proteinExistence type="predicted"/>
<evidence type="ECO:0000256" key="3">
    <source>
        <dbReference type="ARBA" id="ARBA00023163"/>
    </source>
</evidence>
<evidence type="ECO:0000259" key="4">
    <source>
        <dbReference type="PROSITE" id="PS50995"/>
    </source>
</evidence>
<dbReference type="eggNOG" id="COG1846">
    <property type="taxonomic scope" value="Bacteria"/>
</dbReference>
<dbReference type="InterPro" id="IPR036390">
    <property type="entry name" value="WH_DNA-bd_sf"/>
</dbReference>
<dbReference type="SUPFAM" id="SSF46785">
    <property type="entry name" value="Winged helix' DNA-binding domain"/>
    <property type="match status" value="1"/>
</dbReference>
<dbReference type="InterPro" id="IPR036388">
    <property type="entry name" value="WH-like_DNA-bd_sf"/>
</dbReference>
<evidence type="ECO:0000256" key="1">
    <source>
        <dbReference type="ARBA" id="ARBA00023015"/>
    </source>
</evidence>